<name>A0AAX7TCA2_ASTCA</name>
<dbReference type="PANTHER" id="PTHR11034">
    <property type="entry name" value="N-MYC DOWNSTREAM REGULATED"/>
    <property type="match status" value="1"/>
</dbReference>
<dbReference type="Pfam" id="PF03096">
    <property type="entry name" value="Ndr"/>
    <property type="match status" value="1"/>
</dbReference>
<protein>
    <recommendedName>
        <fullName evidence="4">Protein NDRG3</fullName>
    </recommendedName>
</protein>
<evidence type="ECO:0000313" key="2">
    <source>
        <dbReference type="Ensembl" id="ENSACLP00000051686.1"/>
    </source>
</evidence>
<organism evidence="2 3">
    <name type="scientific">Astatotilapia calliptera</name>
    <name type="common">Eastern happy</name>
    <name type="synonym">Chromis callipterus</name>
    <dbReference type="NCBI Taxonomy" id="8154"/>
    <lineage>
        <taxon>Eukaryota</taxon>
        <taxon>Metazoa</taxon>
        <taxon>Chordata</taxon>
        <taxon>Craniata</taxon>
        <taxon>Vertebrata</taxon>
        <taxon>Euteleostomi</taxon>
        <taxon>Actinopterygii</taxon>
        <taxon>Neopterygii</taxon>
        <taxon>Teleostei</taxon>
        <taxon>Neoteleostei</taxon>
        <taxon>Acanthomorphata</taxon>
        <taxon>Ovalentaria</taxon>
        <taxon>Cichlomorphae</taxon>
        <taxon>Cichliformes</taxon>
        <taxon>Cichlidae</taxon>
        <taxon>African cichlids</taxon>
        <taxon>Pseudocrenilabrinae</taxon>
        <taxon>Haplochromini</taxon>
        <taxon>Astatotilapia</taxon>
    </lineage>
</organism>
<dbReference type="GeneTree" id="ENSGT00950000182872"/>
<dbReference type="InterPro" id="IPR029058">
    <property type="entry name" value="AB_hydrolase_fold"/>
</dbReference>
<dbReference type="Gene3D" id="3.40.50.1820">
    <property type="entry name" value="alpha/beta hydrolase"/>
    <property type="match status" value="1"/>
</dbReference>
<accession>A0AAX7TCA2</accession>
<dbReference type="Proteomes" id="UP000265100">
    <property type="component" value="Chromosome 20"/>
</dbReference>
<dbReference type="Ensembl" id="ENSACLT00000091618.1">
    <property type="protein sequence ID" value="ENSACLP00000051686.1"/>
    <property type="gene ID" value="ENSACLG00000010649.2"/>
</dbReference>
<reference evidence="2" key="1">
    <citation type="submission" date="2018-05" db="EMBL/GenBank/DDBJ databases">
        <authorList>
            <person name="Datahose"/>
        </authorList>
    </citation>
    <scope>NUCLEOTIDE SEQUENCE</scope>
</reference>
<sequence length="393" mass="43199">MRGAAKGNRPTILTYHDIGLNHKSCFNSLFNFEDMQEVTQHFSVLHVDAPGQQENAPIFPTGYQYPSMDELAEMLPSVMTQLHIKSVIGIGVGAGAYVLTKLALNEPSLVEGLVLINVDPCAKGWIDWAASKLSGWTSNLVDIIMGHHFSTDELTENKEIIQTYRLHISQDIPQDNLAMFYNSYSSRAELQMERPVSGLNENTATTVRCPTLLVVGDSSPAVDVVVSGCPVSMTTVECNSRMNPTKTTLLKMADCGGLPQVVQPGKLAEAFKYFVQGMGYSDMLVSHPALLPLCSCFSLLFFSSSPSCCFTPHQQPIRYQDSNQNLNPSRPLHRPPPHMCVHAVDQLITLTFFFLCSERPAGCAACQHISLFTLSALGLDSELLLVSERLKTL</sequence>
<evidence type="ECO:0000256" key="1">
    <source>
        <dbReference type="ARBA" id="ARBA00005598"/>
    </source>
</evidence>
<reference evidence="2" key="2">
    <citation type="submission" date="2025-08" db="UniProtKB">
        <authorList>
            <consortium name="Ensembl"/>
        </authorList>
    </citation>
    <scope>IDENTIFICATION</scope>
</reference>
<keyword evidence="3" id="KW-1185">Reference proteome</keyword>
<evidence type="ECO:0008006" key="4">
    <source>
        <dbReference type="Google" id="ProtNLM"/>
    </source>
</evidence>
<dbReference type="InterPro" id="IPR004142">
    <property type="entry name" value="NDRG"/>
</dbReference>
<reference evidence="2" key="3">
    <citation type="submission" date="2025-09" db="UniProtKB">
        <authorList>
            <consortium name="Ensembl"/>
        </authorList>
    </citation>
    <scope>IDENTIFICATION</scope>
</reference>
<proteinExistence type="inferred from homology"/>
<dbReference type="SUPFAM" id="SSF53474">
    <property type="entry name" value="alpha/beta-Hydrolases"/>
    <property type="match status" value="1"/>
</dbReference>
<evidence type="ECO:0000313" key="3">
    <source>
        <dbReference type="Proteomes" id="UP000265100"/>
    </source>
</evidence>
<comment type="similarity">
    <text evidence="1">Belongs to the NDRG family.</text>
</comment>
<dbReference type="AlphaFoldDB" id="A0AAX7TCA2"/>